<accession>A0ABP8JP16</accession>
<organism evidence="2 3">
    <name type="scientific">Ornithinibacter aureus</name>
    <dbReference type="NCBI Taxonomy" id="622664"/>
    <lineage>
        <taxon>Bacteria</taxon>
        <taxon>Bacillati</taxon>
        <taxon>Actinomycetota</taxon>
        <taxon>Actinomycetes</taxon>
        <taxon>Micrococcales</taxon>
        <taxon>Intrasporangiaceae</taxon>
        <taxon>Ornithinibacter</taxon>
    </lineage>
</organism>
<keyword evidence="1" id="KW-0812">Transmembrane</keyword>
<keyword evidence="3" id="KW-1185">Reference proteome</keyword>
<reference evidence="3" key="1">
    <citation type="journal article" date="2019" name="Int. J. Syst. Evol. Microbiol.">
        <title>The Global Catalogue of Microorganisms (GCM) 10K type strain sequencing project: providing services to taxonomists for standard genome sequencing and annotation.</title>
        <authorList>
            <consortium name="The Broad Institute Genomics Platform"/>
            <consortium name="The Broad Institute Genome Sequencing Center for Infectious Disease"/>
            <person name="Wu L."/>
            <person name="Ma J."/>
        </authorList>
    </citation>
    <scope>NUCLEOTIDE SEQUENCE [LARGE SCALE GENOMIC DNA]</scope>
    <source>
        <strain evidence="3">JCM 17738</strain>
    </source>
</reference>
<protein>
    <submittedName>
        <fullName evidence="2">Uncharacterized protein</fullName>
    </submittedName>
</protein>
<dbReference type="Proteomes" id="UP001500390">
    <property type="component" value="Unassembled WGS sequence"/>
</dbReference>
<sequence length="76" mass="7768">MPQAPALPEPTYLSGPAPFAVVLGLLGLLFAAATLFAQLTDVAVPWTDLGPWTVVAAGLLVVVVGAIGLRGSRTRD</sequence>
<keyword evidence="1" id="KW-0472">Membrane</keyword>
<name>A0ABP8JP16_9MICO</name>
<proteinExistence type="predicted"/>
<comment type="caution">
    <text evidence="2">The sequence shown here is derived from an EMBL/GenBank/DDBJ whole genome shotgun (WGS) entry which is preliminary data.</text>
</comment>
<evidence type="ECO:0000313" key="3">
    <source>
        <dbReference type="Proteomes" id="UP001500390"/>
    </source>
</evidence>
<evidence type="ECO:0000256" key="1">
    <source>
        <dbReference type="SAM" id="Phobius"/>
    </source>
</evidence>
<feature type="transmembrane region" description="Helical" evidence="1">
    <location>
        <begin position="49"/>
        <end position="69"/>
    </location>
</feature>
<feature type="transmembrane region" description="Helical" evidence="1">
    <location>
        <begin position="12"/>
        <end position="37"/>
    </location>
</feature>
<keyword evidence="1" id="KW-1133">Transmembrane helix</keyword>
<dbReference type="EMBL" id="BAABFX010000023">
    <property type="protein sequence ID" value="GAA4393844.1"/>
    <property type="molecule type" value="Genomic_DNA"/>
</dbReference>
<gene>
    <name evidence="2" type="ORF">GCM10023153_14230</name>
</gene>
<evidence type="ECO:0000313" key="2">
    <source>
        <dbReference type="EMBL" id="GAA4393844.1"/>
    </source>
</evidence>